<proteinExistence type="predicted"/>
<dbReference type="GO" id="GO:0005996">
    <property type="term" value="P:monosaccharide metabolic process"/>
    <property type="evidence" value="ECO:0007669"/>
    <property type="project" value="InterPro"/>
</dbReference>
<evidence type="ECO:0000256" key="2">
    <source>
        <dbReference type="ARBA" id="ARBA00023277"/>
    </source>
</evidence>
<evidence type="ECO:0000259" key="3">
    <source>
        <dbReference type="Pfam" id="PF02952"/>
    </source>
</evidence>
<reference evidence="4 5" key="1">
    <citation type="journal article" date="2017" name="ISME J.">
        <title>Potential for microbial H2 and metal transformations associated with novel bacteria and archaea in deep terrestrial subsurface sediments.</title>
        <authorList>
            <person name="Hernsdorf A.W."/>
            <person name="Amano Y."/>
            <person name="Miyakawa K."/>
            <person name="Ise K."/>
            <person name="Suzuki Y."/>
            <person name="Anantharaman K."/>
            <person name="Probst A."/>
            <person name="Burstein D."/>
            <person name="Thomas B.C."/>
            <person name="Banfield J.F."/>
        </authorList>
    </citation>
    <scope>NUCLEOTIDE SEQUENCE [LARGE SCALE GENOMIC DNA]</scope>
    <source>
        <strain evidence="4">HGW-Actinobacteria-3</strain>
    </source>
</reference>
<gene>
    <name evidence="4" type="ORF">CVT63_02470</name>
</gene>
<dbReference type="Pfam" id="PF02952">
    <property type="entry name" value="Fucose_iso_C"/>
    <property type="match status" value="1"/>
</dbReference>
<dbReference type="GO" id="GO:0016861">
    <property type="term" value="F:intramolecular oxidoreductase activity, interconverting aldoses and ketoses"/>
    <property type="evidence" value="ECO:0007669"/>
    <property type="project" value="InterPro"/>
</dbReference>
<dbReference type="Proteomes" id="UP000233654">
    <property type="component" value="Unassembled WGS sequence"/>
</dbReference>
<comment type="caution">
    <text evidence="4">The sequence shown here is derived from an EMBL/GenBank/DDBJ whole genome shotgun (WGS) entry which is preliminary data.</text>
</comment>
<evidence type="ECO:0000313" key="5">
    <source>
        <dbReference type="Proteomes" id="UP000233654"/>
    </source>
</evidence>
<sequence>MSLPVKLGFVPASRTLFDQELAITVRDDVMESLRAAGVAPVAPGPELTANGLVQTPEEARKTAALFEDSGVAGVVVGALNFGNEIPAALAALGRVEKPVLLFGIGEEGRLTRGSRRDAFCGLISIATALRHREARFCFPRRAIAYPRDFTDAFAEFARVCRAVDGVRGAVYGQIGPRPADFESCVFDEVSLLRKLGIRVAPLPLSTVYSRADSVAEARVRDTFADMDGTVNRGGASDLELSRMARMEVTFEDIIAENGLDGLAVQCWTSFQDDYGISPCFAMARLTERGIPCACEADVHGALSMHLLSLLAGSPAGLADWNNRHHEMDNVFSAWHCGVFPPSFSSGKKVLDMHRILAESTGVEEGKRGTLELSMDLGPVTMLRVTENPWEGWQVLLAEGEVIAASGEPFGSNGWVSVDDVDALYAEVLRGFPHHTAIARGKVGGASVVASYFLGLEPVTPLSSEEGHLQIGPAL</sequence>
<dbReference type="PANTHER" id="PTHR36120:SF1">
    <property type="entry name" value="L-FUCOSE ISOMERASE C-TERMINAL DOMAIN-CONTAINING PROTEIN"/>
    <property type="match status" value="1"/>
</dbReference>
<evidence type="ECO:0000313" key="4">
    <source>
        <dbReference type="EMBL" id="PKQ28488.1"/>
    </source>
</evidence>
<organism evidence="4 5">
    <name type="scientific">Candidatus Anoxymicrobium japonicum</name>
    <dbReference type="NCBI Taxonomy" id="2013648"/>
    <lineage>
        <taxon>Bacteria</taxon>
        <taxon>Bacillati</taxon>
        <taxon>Actinomycetota</taxon>
        <taxon>Candidatus Geothermincolia</taxon>
        <taxon>Candidatus Geothermincolales</taxon>
        <taxon>Candidatus Anoxymicrobiaceae</taxon>
        <taxon>Candidatus Anoxymicrobium</taxon>
    </lineage>
</organism>
<dbReference type="InterPro" id="IPR015888">
    <property type="entry name" value="Fuc_isomerase_C"/>
</dbReference>
<feature type="domain" description="L-fucose isomerase C-terminal" evidence="3">
    <location>
        <begin position="335"/>
        <end position="445"/>
    </location>
</feature>
<keyword evidence="2" id="KW-0119">Carbohydrate metabolism</keyword>
<name>A0A2N3G794_9ACTN</name>
<dbReference type="PANTHER" id="PTHR36120">
    <property type="entry name" value="FUCOSE ISOMERASE"/>
    <property type="match status" value="1"/>
</dbReference>
<evidence type="ECO:0000256" key="1">
    <source>
        <dbReference type="ARBA" id="ARBA00023235"/>
    </source>
</evidence>
<dbReference type="EMBL" id="PHEX01000014">
    <property type="protein sequence ID" value="PKQ28488.1"/>
    <property type="molecule type" value="Genomic_DNA"/>
</dbReference>
<dbReference type="AlphaFoldDB" id="A0A2N3G794"/>
<accession>A0A2N3G794</accession>
<protein>
    <recommendedName>
        <fullName evidence="3">L-fucose isomerase C-terminal domain-containing protein</fullName>
    </recommendedName>
</protein>
<keyword evidence="1" id="KW-0413">Isomerase</keyword>
<dbReference type="SUPFAM" id="SSF53743">
    <property type="entry name" value="FucI/AraA N-terminal and middle domains"/>
    <property type="match status" value="1"/>
</dbReference>
<dbReference type="GO" id="GO:0005737">
    <property type="term" value="C:cytoplasm"/>
    <property type="evidence" value="ECO:0007669"/>
    <property type="project" value="InterPro"/>
</dbReference>
<dbReference type="InterPro" id="IPR009015">
    <property type="entry name" value="Fucose_isomerase_N/cen_sf"/>
</dbReference>